<protein>
    <submittedName>
        <fullName evidence="5">ABC transporter ATP-binding protein</fullName>
    </submittedName>
</protein>
<dbReference type="InterPro" id="IPR017911">
    <property type="entry name" value="MacB-like_ATP-bd"/>
</dbReference>
<feature type="domain" description="ABC transporter" evidence="4">
    <location>
        <begin position="2"/>
        <end position="233"/>
    </location>
</feature>
<evidence type="ECO:0000256" key="1">
    <source>
        <dbReference type="ARBA" id="ARBA00022448"/>
    </source>
</evidence>
<dbReference type="InterPro" id="IPR015854">
    <property type="entry name" value="ABC_transpr_LolD-like"/>
</dbReference>
<evidence type="ECO:0000256" key="3">
    <source>
        <dbReference type="ARBA" id="ARBA00022840"/>
    </source>
</evidence>
<keyword evidence="3 5" id="KW-0067">ATP-binding</keyword>
<dbReference type="PANTHER" id="PTHR24220:SF86">
    <property type="entry name" value="ABC TRANSPORTER ABCH.1"/>
    <property type="match status" value="1"/>
</dbReference>
<proteinExistence type="predicted"/>
<dbReference type="SMART" id="SM00382">
    <property type="entry name" value="AAA"/>
    <property type="match status" value="1"/>
</dbReference>
<dbReference type="InterPro" id="IPR003439">
    <property type="entry name" value="ABC_transporter-like_ATP-bd"/>
</dbReference>
<dbReference type="InterPro" id="IPR017871">
    <property type="entry name" value="ABC_transporter-like_CS"/>
</dbReference>
<accession>A0ABS7T3U8</accession>
<sequence length="233" mass="25548">MLELRAIRKAYRMGSETVVALDDVNLQIHRGQSVAFVGSSGAGKSTLLNILGCLDRPDSGSYRLNGRRIDALSENDLALVRNREIGFVFQNFQLLPRVSALHNVAQPLVYRPMKPAERFELARRALARVGLADRGHHLPTQLSGGQRQRVAIARALCGQPSILLADEPTGNLDSKTGEAILRLFDELVADGHTVLMVTHESEVADRCQRVLRLSDGRLVSEKCNGGDLHARVA</sequence>
<dbReference type="InterPro" id="IPR027417">
    <property type="entry name" value="P-loop_NTPase"/>
</dbReference>
<evidence type="ECO:0000256" key="2">
    <source>
        <dbReference type="ARBA" id="ARBA00022741"/>
    </source>
</evidence>
<keyword evidence="2" id="KW-0547">Nucleotide-binding</keyword>
<dbReference type="PANTHER" id="PTHR24220">
    <property type="entry name" value="IMPORT ATP-BINDING PROTEIN"/>
    <property type="match status" value="1"/>
</dbReference>
<evidence type="ECO:0000313" key="5">
    <source>
        <dbReference type="EMBL" id="MBZ4038537.1"/>
    </source>
</evidence>
<dbReference type="SUPFAM" id="SSF52540">
    <property type="entry name" value="P-loop containing nucleoside triphosphate hydrolases"/>
    <property type="match status" value="1"/>
</dbReference>
<gene>
    <name evidence="5" type="ORF">K6753_03160</name>
</gene>
<name>A0ABS7T3U8_9GAMM</name>
<dbReference type="InterPro" id="IPR003593">
    <property type="entry name" value="AAA+_ATPase"/>
</dbReference>
<dbReference type="Pfam" id="PF00005">
    <property type="entry name" value="ABC_tran"/>
    <property type="match status" value="1"/>
</dbReference>
<dbReference type="EMBL" id="JAINZW010000001">
    <property type="protein sequence ID" value="MBZ4038537.1"/>
    <property type="molecule type" value="Genomic_DNA"/>
</dbReference>
<dbReference type="Proteomes" id="UP001430954">
    <property type="component" value="Unassembled WGS sequence"/>
</dbReference>
<dbReference type="Gene3D" id="3.40.50.300">
    <property type="entry name" value="P-loop containing nucleotide triphosphate hydrolases"/>
    <property type="match status" value="1"/>
</dbReference>
<evidence type="ECO:0000313" key="6">
    <source>
        <dbReference type="Proteomes" id="UP001430954"/>
    </source>
</evidence>
<keyword evidence="1" id="KW-0813">Transport</keyword>
<dbReference type="PROSITE" id="PS00211">
    <property type="entry name" value="ABC_TRANSPORTER_1"/>
    <property type="match status" value="1"/>
</dbReference>
<dbReference type="CDD" id="cd03255">
    <property type="entry name" value="ABC_MJ0796_LolCDE_FtsE"/>
    <property type="match status" value="1"/>
</dbReference>
<dbReference type="PROSITE" id="PS50893">
    <property type="entry name" value="ABC_TRANSPORTER_2"/>
    <property type="match status" value="1"/>
</dbReference>
<comment type="caution">
    <text evidence="5">The sequence shown here is derived from an EMBL/GenBank/DDBJ whole genome shotgun (WGS) entry which is preliminary data.</text>
</comment>
<dbReference type="GO" id="GO:0005524">
    <property type="term" value="F:ATP binding"/>
    <property type="evidence" value="ECO:0007669"/>
    <property type="project" value="UniProtKB-KW"/>
</dbReference>
<reference evidence="5 6" key="1">
    <citation type="submission" date="2021-09" db="EMBL/GenBank/DDBJ databases">
        <title>Lysobacter sp. 13A isolated from the river sediment.</title>
        <authorList>
            <person name="Liu H."/>
            <person name="Li S."/>
            <person name="Mao S."/>
        </authorList>
    </citation>
    <scope>NUCLEOTIDE SEQUENCE [LARGE SCALE GENOMIC DNA]</scope>
    <source>
        <strain evidence="5 6">13A</strain>
    </source>
</reference>
<evidence type="ECO:0000259" key="4">
    <source>
        <dbReference type="PROSITE" id="PS50893"/>
    </source>
</evidence>
<keyword evidence="6" id="KW-1185">Reference proteome</keyword>
<organism evidence="5 6">
    <name type="scientific">Novilysobacter selenitireducens</name>
    <dbReference type="NCBI Taxonomy" id="2872639"/>
    <lineage>
        <taxon>Bacteria</taxon>
        <taxon>Pseudomonadati</taxon>
        <taxon>Pseudomonadota</taxon>
        <taxon>Gammaproteobacteria</taxon>
        <taxon>Lysobacterales</taxon>
        <taxon>Lysobacteraceae</taxon>
        <taxon>Novilysobacter</taxon>
    </lineage>
</organism>